<evidence type="ECO:0000256" key="10">
    <source>
        <dbReference type="HAMAP-Rule" id="MF_00572"/>
    </source>
</evidence>
<dbReference type="Pfam" id="PF22615">
    <property type="entry name" value="IPMS_D2"/>
    <property type="match status" value="1"/>
</dbReference>
<accession>A0A7K1LGP0</accession>
<reference evidence="12 13" key="1">
    <citation type="submission" date="2019-12" db="EMBL/GenBank/DDBJ databases">
        <authorList>
            <person name="Li J."/>
            <person name="Shi Y."/>
            <person name="Xu G."/>
            <person name="Xiao D."/>
            <person name="Ran X."/>
        </authorList>
    </citation>
    <scope>NUCLEOTIDE SEQUENCE [LARGE SCALE GENOMIC DNA]</scope>
    <source>
        <strain evidence="12 13">JCM 15915</strain>
    </source>
</reference>
<dbReference type="GO" id="GO:0000287">
    <property type="term" value="F:magnesium ion binding"/>
    <property type="evidence" value="ECO:0007669"/>
    <property type="project" value="UniProtKB-UniRule"/>
</dbReference>
<dbReference type="InterPro" id="IPR036230">
    <property type="entry name" value="LeuA_allosteric_dom_sf"/>
</dbReference>
<keyword evidence="8 10" id="KW-0479">Metal-binding</keyword>
<keyword evidence="9 10" id="KW-0100">Branched-chain amino acid biosynthesis</keyword>
<keyword evidence="13" id="KW-1185">Reference proteome</keyword>
<comment type="subunit">
    <text evidence="10">Homodimer.</text>
</comment>
<dbReference type="SUPFAM" id="SSF110921">
    <property type="entry name" value="2-isopropylmalate synthase LeuA, allosteric (dimerisation) domain"/>
    <property type="match status" value="1"/>
</dbReference>
<dbReference type="GO" id="GO:0003985">
    <property type="term" value="F:acetyl-CoA C-acetyltransferase activity"/>
    <property type="evidence" value="ECO:0007669"/>
    <property type="project" value="UniProtKB-UniRule"/>
</dbReference>
<dbReference type="InterPro" id="IPR005668">
    <property type="entry name" value="IPM_Synthase"/>
</dbReference>
<evidence type="ECO:0000259" key="11">
    <source>
        <dbReference type="PROSITE" id="PS50991"/>
    </source>
</evidence>
<dbReference type="PANTHER" id="PTHR46911:SF1">
    <property type="entry name" value="2-ISOPROPYLMALATE SYNTHASE"/>
    <property type="match status" value="1"/>
</dbReference>
<dbReference type="InterPro" id="IPR013709">
    <property type="entry name" value="2-isopropylmalate_synth_dimer"/>
</dbReference>
<dbReference type="NCBIfam" id="NF002991">
    <property type="entry name" value="PRK03739.1"/>
    <property type="match status" value="1"/>
</dbReference>
<dbReference type="InterPro" id="IPR039371">
    <property type="entry name" value="LeuA_N_DRE-TIM"/>
</dbReference>
<dbReference type="Pfam" id="PF08502">
    <property type="entry name" value="LeuA_dimer"/>
    <property type="match status" value="1"/>
</dbReference>
<evidence type="ECO:0000256" key="6">
    <source>
        <dbReference type="ARBA" id="ARBA00022605"/>
    </source>
</evidence>
<dbReference type="GO" id="GO:0005737">
    <property type="term" value="C:cytoplasm"/>
    <property type="evidence" value="ECO:0007669"/>
    <property type="project" value="UniProtKB-SubCell"/>
</dbReference>
<dbReference type="SUPFAM" id="SSF89000">
    <property type="entry name" value="post-HMGL domain-like"/>
    <property type="match status" value="1"/>
</dbReference>
<dbReference type="GO" id="GO:0009098">
    <property type="term" value="P:L-leucine biosynthetic process"/>
    <property type="evidence" value="ECO:0007669"/>
    <property type="project" value="UniProtKB-UniRule"/>
</dbReference>
<keyword evidence="10" id="KW-0963">Cytoplasm</keyword>
<evidence type="ECO:0000256" key="4">
    <source>
        <dbReference type="ARBA" id="ARBA00012973"/>
    </source>
</evidence>
<evidence type="ECO:0000313" key="12">
    <source>
        <dbReference type="EMBL" id="MUN54355.1"/>
    </source>
</evidence>
<dbReference type="PROSITE" id="PS00816">
    <property type="entry name" value="AIPM_HOMOCIT_SYNTH_2"/>
    <property type="match status" value="1"/>
</dbReference>
<comment type="function">
    <text evidence="10">Catalyzes the condensation of the acetyl group of acetyl-CoA with 3-methyl-2-oxobutanoate (2-ketoisovalerate) to form 3-carboxy-3-hydroxy-4-methylpentanoate (2-isopropylmalate).</text>
</comment>
<comment type="caution">
    <text evidence="12">The sequence shown here is derived from an EMBL/GenBank/DDBJ whole genome shotgun (WGS) entry which is preliminary data.</text>
</comment>
<dbReference type="Proteomes" id="UP000462152">
    <property type="component" value="Unassembled WGS sequence"/>
</dbReference>
<feature type="binding site" evidence="10">
    <location>
        <position position="290"/>
    </location>
    <ligand>
        <name>Mg(2+)</name>
        <dbReference type="ChEBI" id="CHEBI:18420"/>
    </ligand>
</feature>
<evidence type="ECO:0000313" key="13">
    <source>
        <dbReference type="Proteomes" id="UP000462152"/>
    </source>
</evidence>
<name>A0A7K1LGP0_9MICC</name>
<dbReference type="PROSITE" id="PS00815">
    <property type="entry name" value="AIPM_HOMOCIT_SYNTH_1"/>
    <property type="match status" value="1"/>
</dbReference>
<feature type="binding site" evidence="10">
    <location>
        <position position="256"/>
    </location>
    <ligand>
        <name>Mg(2+)</name>
        <dbReference type="ChEBI" id="CHEBI:18420"/>
    </ligand>
</feature>
<comment type="similarity">
    <text evidence="3 10">Belongs to the alpha-IPM synthase/homocitrate synthase family. LeuA type 2 subfamily.</text>
</comment>
<dbReference type="CDD" id="cd07942">
    <property type="entry name" value="DRE_TIM_LeuA"/>
    <property type="match status" value="1"/>
</dbReference>
<dbReference type="NCBIfam" id="TIGR00970">
    <property type="entry name" value="leuA_yeast"/>
    <property type="match status" value="1"/>
</dbReference>
<dbReference type="SMART" id="SM00917">
    <property type="entry name" value="LeuA_dimer"/>
    <property type="match status" value="1"/>
</dbReference>
<dbReference type="Gene3D" id="3.20.20.70">
    <property type="entry name" value="Aldolase class I"/>
    <property type="match status" value="1"/>
</dbReference>
<dbReference type="InterPro" id="IPR002034">
    <property type="entry name" value="AIPM/Hcit_synth_CS"/>
</dbReference>
<proteinExistence type="inferred from homology"/>
<dbReference type="InterPro" id="IPR013785">
    <property type="entry name" value="Aldolase_TIM"/>
</dbReference>
<feature type="region of interest" description="Regulatory domain" evidence="10">
    <location>
        <begin position="457"/>
        <end position="578"/>
    </location>
</feature>
<keyword evidence="10" id="KW-0460">Magnesium</keyword>
<feature type="domain" description="Pyruvate carboxyltransferase" evidence="11">
    <location>
        <begin position="40"/>
        <end position="315"/>
    </location>
</feature>
<keyword evidence="7 10" id="KW-0808">Transferase</keyword>
<dbReference type="Gene3D" id="3.30.160.270">
    <property type="match status" value="1"/>
</dbReference>
<dbReference type="Pfam" id="PF00682">
    <property type="entry name" value="HMGL-like"/>
    <property type="match status" value="1"/>
</dbReference>
<evidence type="ECO:0000256" key="1">
    <source>
        <dbReference type="ARBA" id="ARBA00000064"/>
    </source>
</evidence>
<dbReference type="PROSITE" id="PS50991">
    <property type="entry name" value="PYR_CT"/>
    <property type="match status" value="1"/>
</dbReference>
<evidence type="ECO:0000256" key="3">
    <source>
        <dbReference type="ARBA" id="ARBA00009767"/>
    </source>
</evidence>
<keyword evidence="6 10" id="KW-0028">Amino-acid biosynthesis</keyword>
<evidence type="ECO:0000256" key="2">
    <source>
        <dbReference type="ARBA" id="ARBA00004689"/>
    </source>
</evidence>
<dbReference type="GO" id="GO:0003852">
    <property type="term" value="F:2-isopropylmalate synthase activity"/>
    <property type="evidence" value="ECO:0007669"/>
    <property type="project" value="UniProtKB-UniRule"/>
</dbReference>
<gene>
    <name evidence="10 12" type="primary">leuA</name>
    <name evidence="12" type="ORF">GMA10_03850</name>
</gene>
<evidence type="ECO:0000256" key="9">
    <source>
        <dbReference type="ARBA" id="ARBA00023304"/>
    </source>
</evidence>
<evidence type="ECO:0000256" key="7">
    <source>
        <dbReference type="ARBA" id="ARBA00022679"/>
    </source>
</evidence>
<keyword evidence="12" id="KW-0012">Acyltransferase</keyword>
<comment type="cofactor">
    <cofactor evidence="10">
        <name>Mg(2+)</name>
        <dbReference type="ChEBI" id="CHEBI:18420"/>
    </cofactor>
</comment>
<sequence length="578" mass="64319">MIHPQKSSGMPIHKYRPYHEEISVSLPDRTWPDKVMTHAPRWCAVDLRDGNQALVDPMDTDRKLTMFNLLVAMGYKEIEVGFPAASQTDFNFVRTLIEDHYIPDDVTIQVLTQCREHLIERTYEAIEGAPSAIVHFYNSTSVLQRRVVFKESQDGIMDIALNGARMCTKYEEQLSTPVPITYQYSPESYTGTEVEYAARVANAVTHELGIGDDRQVIINLPATVEMATPNVYADSIEWMNRNLDNRDNVILSLHPHNDRGTGIAAAELGFLAGADRIEGCLFGNGERTGNVDLVTLGLNLFTQGIDPQIDFSNIEEIRQTVEYCNQIKVHERSPYGGDLVFTAFSGSHQDAIKKGFEAMEADAKTKDQKVEETEWAVPYLPIDPMDLGRNYEAVIRVNSQSGKGGVAYLLKQQKGLDMPKRAQVEFSGVVQNRTDSEGGEITSVALWDIFKDEYLPAEEDHGERRWGKFRIASMTTEATDTGDTTLRIKLDVNDRQVERSAVGNGPIDALTRILAHEGVDVRVMDYSEHAMSAGENAQAASYVEAAVGDRVLWGIGIDANTTRAGLKALISAVNRALR</sequence>
<feature type="binding site" evidence="10">
    <location>
        <position position="254"/>
    </location>
    <ligand>
        <name>Mg(2+)</name>
        <dbReference type="ChEBI" id="CHEBI:18420"/>
    </ligand>
</feature>
<comment type="subcellular location">
    <subcellularLocation>
        <location evidence="10">Cytoplasm</location>
    </subcellularLocation>
</comment>
<dbReference type="SUPFAM" id="SSF51569">
    <property type="entry name" value="Aldolase"/>
    <property type="match status" value="1"/>
</dbReference>
<dbReference type="UniPathway" id="UPA00048">
    <property type="reaction ID" value="UER00070"/>
</dbReference>
<dbReference type="InterPro" id="IPR000891">
    <property type="entry name" value="PYR_CT"/>
</dbReference>
<dbReference type="PANTHER" id="PTHR46911">
    <property type="match status" value="1"/>
</dbReference>
<dbReference type="AlphaFoldDB" id="A0A7K1LGP0"/>
<protein>
    <recommendedName>
        <fullName evidence="4 10">2-isopropylmalate synthase</fullName>
        <ecNumber evidence="4 10">2.3.3.13</ecNumber>
    </recommendedName>
    <alternativeName>
        <fullName evidence="10">Alpha-IPM synthase</fullName>
    </alternativeName>
    <alternativeName>
        <fullName evidence="10">Alpha-isopropylmalate synthase</fullName>
    </alternativeName>
</protein>
<dbReference type="OrthoDB" id="9803573at2"/>
<comment type="pathway">
    <text evidence="2 10">Amino-acid biosynthesis; L-leucine biosynthesis; L-leucine from 3-methyl-2-oxobutanoate: step 1/4.</text>
</comment>
<comment type="catalytic activity">
    <reaction evidence="1 10">
        <text>3-methyl-2-oxobutanoate + acetyl-CoA + H2O = (2S)-2-isopropylmalate + CoA + H(+)</text>
        <dbReference type="Rhea" id="RHEA:21524"/>
        <dbReference type="ChEBI" id="CHEBI:1178"/>
        <dbReference type="ChEBI" id="CHEBI:11851"/>
        <dbReference type="ChEBI" id="CHEBI:15377"/>
        <dbReference type="ChEBI" id="CHEBI:15378"/>
        <dbReference type="ChEBI" id="CHEBI:57287"/>
        <dbReference type="ChEBI" id="CHEBI:57288"/>
        <dbReference type="EC" id="2.3.3.13"/>
    </reaction>
</comment>
<dbReference type="HAMAP" id="MF_00572">
    <property type="entry name" value="LeuA_type2"/>
    <property type="match status" value="1"/>
</dbReference>
<evidence type="ECO:0000256" key="5">
    <source>
        <dbReference type="ARBA" id="ARBA00022430"/>
    </source>
</evidence>
<organism evidence="12 13">
    <name type="scientific">Rothia koreensis</name>
    <dbReference type="NCBI Taxonomy" id="592378"/>
    <lineage>
        <taxon>Bacteria</taxon>
        <taxon>Bacillati</taxon>
        <taxon>Actinomycetota</taxon>
        <taxon>Actinomycetes</taxon>
        <taxon>Micrococcales</taxon>
        <taxon>Micrococcaceae</taxon>
        <taxon>Rothia</taxon>
    </lineage>
</organism>
<feature type="binding site" evidence="10">
    <location>
        <position position="49"/>
    </location>
    <ligand>
        <name>Mg(2+)</name>
        <dbReference type="ChEBI" id="CHEBI:18420"/>
    </ligand>
</feature>
<dbReference type="EMBL" id="WOGT01000001">
    <property type="protein sequence ID" value="MUN54355.1"/>
    <property type="molecule type" value="Genomic_DNA"/>
</dbReference>
<dbReference type="EC" id="2.3.3.13" evidence="4 10"/>
<keyword evidence="5 10" id="KW-0432">Leucine biosynthesis</keyword>
<dbReference type="InterPro" id="IPR054692">
    <property type="entry name" value="LeuA-like_post-cat"/>
</dbReference>
<evidence type="ECO:0000256" key="8">
    <source>
        <dbReference type="ARBA" id="ARBA00022723"/>
    </source>
</evidence>